<name>A0A210QP46_MIZYE</name>
<protein>
    <submittedName>
        <fullName evidence="1">Uncharacterized protein</fullName>
    </submittedName>
</protein>
<dbReference type="EMBL" id="NEDP02002575">
    <property type="protein sequence ID" value="OWF50516.1"/>
    <property type="molecule type" value="Genomic_DNA"/>
</dbReference>
<organism evidence="1 2">
    <name type="scientific">Mizuhopecten yessoensis</name>
    <name type="common">Japanese scallop</name>
    <name type="synonym">Patinopecten yessoensis</name>
    <dbReference type="NCBI Taxonomy" id="6573"/>
    <lineage>
        <taxon>Eukaryota</taxon>
        <taxon>Metazoa</taxon>
        <taxon>Spiralia</taxon>
        <taxon>Lophotrochozoa</taxon>
        <taxon>Mollusca</taxon>
        <taxon>Bivalvia</taxon>
        <taxon>Autobranchia</taxon>
        <taxon>Pteriomorphia</taxon>
        <taxon>Pectinida</taxon>
        <taxon>Pectinoidea</taxon>
        <taxon>Pectinidae</taxon>
        <taxon>Mizuhopecten</taxon>
    </lineage>
</organism>
<evidence type="ECO:0000313" key="1">
    <source>
        <dbReference type="EMBL" id="OWF50516.1"/>
    </source>
</evidence>
<gene>
    <name evidence="1" type="ORF">KP79_PYT04550</name>
</gene>
<proteinExistence type="predicted"/>
<dbReference type="Proteomes" id="UP000242188">
    <property type="component" value="Unassembled WGS sequence"/>
</dbReference>
<keyword evidence="2" id="KW-1185">Reference proteome</keyword>
<dbReference type="AlphaFoldDB" id="A0A210QP46"/>
<comment type="caution">
    <text evidence="1">The sequence shown here is derived from an EMBL/GenBank/DDBJ whole genome shotgun (WGS) entry which is preliminary data.</text>
</comment>
<accession>A0A210QP46</accession>
<evidence type="ECO:0000313" key="2">
    <source>
        <dbReference type="Proteomes" id="UP000242188"/>
    </source>
</evidence>
<reference evidence="1 2" key="1">
    <citation type="journal article" date="2017" name="Nat. Ecol. Evol.">
        <title>Scallop genome provides insights into evolution of bilaterian karyotype and development.</title>
        <authorList>
            <person name="Wang S."/>
            <person name="Zhang J."/>
            <person name="Jiao W."/>
            <person name="Li J."/>
            <person name="Xun X."/>
            <person name="Sun Y."/>
            <person name="Guo X."/>
            <person name="Huan P."/>
            <person name="Dong B."/>
            <person name="Zhang L."/>
            <person name="Hu X."/>
            <person name="Sun X."/>
            <person name="Wang J."/>
            <person name="Zhao C."/>
            <person name="Wang Y."/>
            <person name="Wang D."/>
            <person name="Huang X."/>
            <person name="Wang R."/>
            <person name="Lv J."/>
            <person name="Li Y."/>
            <person name="Zhang Z."/>
            <person name="Liu B."/>
            <person name="Lu W."/>
            <person name="Hui Y."/>
            <person name="Liang J."/>
            <person name="Zhou Z."/>
            <person name="Hou R."/>
            <person name="Li X."/>
            <person name="Liu Y."/>
            <person name="Li H."/>
            <person name="Ning X."/>
            <person name="Lin Y."/>
            <person name="Zhao L."/>
            <person name="Xing Q."/>
            <person name="Dou J."/>
            <person name="Li Y."/>
            <person name="Mao J."/>
            <person name="Guo H."/>
            <person name="Dou H."/>
            <person name="Li T."/>
            <person name="Mu C."/>
            <person name="Jiang W."/>
            <person name="Fu Q."/>
            <person name="Fu X."/>
            <person name="Miao Y."/>
            <person name="Liu J."/>
            <person name="Yu Q."/>
            <person name="Li R."/>
            <person name="Liao H."/>
            <person name="Li X."/>
            <person name="Kong Y."/>
            <person name="Jiang Z."/>
            <person name="Chourrout D."/>
            <person name="Li R."/>
            <person name="Bao Z."/>
        </authorList>
    </citation>
    <scope>NUCLEOTIDE SEQUENCE [LARGE SCALE GENOMIC DNA]</scope>
    <source>
        <strain evidence="1 2">PY_sf001</strain>
    </source>
</reference>
<sequence>MEHSSALCRMPPNCETCYCNEGGALSCCVNGFNVVHVPADCKIVPAEDGCGDRAVKLDNENEDCDHDVAAISRRDLQ</sequence>
<dbReference type="Gene3D" id="2.60.40.1900">
    <property type="entry name" value="Beta-microseminoprotein (PSP94) domain"/>
    <property type="match status" value="1"/>
</dbReference>